<evidence type="ECO:0000313" key="2">
    <source>
        <dbReference type="EMBL" id="OSD07651.1"/>
    </source>
</evidence>
<organism evidence="2 3">
    <name type="scientific">Trametes coccinea (strain BRFM310)</name>
    <name type="common">Pycnoporus coccineus</name>
    <dbReference type="NCBI Taxonomy" id="1353009"/>
    <lineage>
        <taxon>Eukaryota</taxon>
        <taxon>Fungi</taxon>
        <taxon>Dikarya</taxon>
        <taxon>Basidiomycota</taxon>
        <taxon>Agaricomycotina</taxon>
        <taxon>Agaricomycetes</taxon>
        <taxon>Polyporales</taxon>
        <taxon>Polyporaceae</taxon>
        <taxon>Trametes</taxon>
    </lineage>
</organism>
<name>A0A1Y2J5C1_TRAC3</name>
<dbReference type="Proteomes" id="UP000193067">
    <property type="component" value="Unassembled WGS sequence"/>
</dbReference>
<keyword evidence="3" id="KW-1185">Reference proteome</keyword>
<proteinExistence type="predicted"/>
<evidence type="ECO:0000256" key="1">
    <source>
        <dbReference type="SAM" id="MobiDB-lite"/>
    </source>
</evidence>
<feature type="compositionally biased region" description="Polar residues" evidence="1">
    <location>
        <begin position="290"/>
        <end position="301"/>
    </location>
</feature>
<dbReference type="AlphaFoldDB" id="A0A1Y2J5C1"/>
<sequence length="301" mass="32991">MQSARGEDEQARGKWRSLSPTLLHALPPSSAQSCYEALRVVSCFPKSSGLGRCCKVRPFALSTLPGYTGGASPDPRRSSRSRHRPTVIMISVPSRPRPSVHGITKPMRRLGCHAWIDGQQGASRPTGGYRNERSCGAPRYVASADIEIRRTAWWVELHEVLEVVRGEPYRAHLPRSFVWPTDAPAGCASSPGRGERGREGKCGGSSFKSALLRSRGARANWPLNHRLCPTGACGCYYRRCANGACVRTATYPVFSPSTSAREEKALYSRLPTRPPYQQRDETPRLGQYGSRAQNSGLGTPP</sequence>
<gene>
    <name evidence="2" type="ORF">PYCCODRAFT_336612</name>
</gene>
<reference evidence="2 3" key="1">
    <citation type="journal article" date="2015" name="Biotechnol. Biofuels">
        <title>Enhanced degradation of softwood versus hardwood by the white-rot fungus Pycnoporus coccineus.</title>
        <authorList>
            <person name="Couturier M."/>
            <person name="Navarro D."/>
            <person name="Chevret D."/>
            <person name="Henrissat B."/>
            <person name="Piumi F."/>
            <person name="Ruiz-Duenas F.J."/>
            <person name="Martinez A.T."/>
            <person name="Grigoriev I.V."/>
            <person name="Riley R."/>
            <person name="Lipzen A."/>
            <person name="Berrin J.G."/>
            <person name="Master E.R."/>
            <person name="Rosso M.N."/>
        </authorList>
    </citation>
    <scope>NUCLEOTIDE SEQUENCE [LARGE SCALE GENOMIC DNA]</scope>
    <source>
        <strain evidence="2 3">BRFM310</strain>
    </source>
</reference>
<dbReference type="PROSITE" id="PS51257">
    <property type="entry name" value="PROKAR_LIPOPROTEIN"/>
    <property type="match status" value="1"/>
</dbReference>
<accession>A0A1Y2J5C1</accession>
<feature type="region of interest" description="Disordered" evidence="1">
    <location>
        <begin position="262"/>
        <end position="301"/>
    </location>
</feature>
<evidence type="ECO:0000313" key="3">
    <source>
        <dbReference type="Proteomes" id="UP000193067"/>
    </source>
</evidence>
<dbReference type="EMBL" id="KZ084087">
    <property type="protein sequence ID" value="OSD07651.1"/>
    <property type="molecule type" value="Genomic_DNA"/>
</dbReference>
<protein>
    <submittedName>
        <fullName evidence="2">Uncharacterized protein</fullName>
    </submittedName>
</protein>